<feature type="domain" description="Carboxymuconolactone decarboxylase-like" evidence="1">
    <location>
        <begin position="35"/>
        <end position="113"/>
    </location>
</feature>
<dbReference type="RefSeq" id="WP_124965494.1">
    <property type="nucleotide sequence ID" value="NZ_RRAZ01000019.1"/>
</dbReference>
<dbReference type="PANTHER" id="PTHR34846:SF5">
    <property type="entry name" value="CARBOXYMUCONOLACTONE DECARBOXYLASE-LIKE DOMAIN-CONTAINING PROTEIN"/>
    <property type="match status" value="1"/>
</dbReference>
<protein>
    <submittedName>
        <fullName evidence="2">Carboxymuconolactone decarboxylase family protein</fullName>
    </submittedName>
</protein>
<keyword evidence="3" id="KW-1185">Reference proteome</keyword>
<dbReference type="OrthoDB" id="4704294at2"/>
<dbReference type="GO" id="GO:0051920">
    <property type="term" value="F:peroxiredoxin activity"/>
    <property type="evidence" value="ECO:0007669"/>
    <property type="project" value="InterPro"/>
</dbReference>
<dbReference type="Pfam" id="PF02627">
    <property type="entry name" value="CMD"/>
    <property type="match status" value="1"/>
</dbReference>
<name>A0A3P3DHA5_9RHOB</name>
<accession>A0A3P3DHA5</accession>
<dbReference type="EMBL" id="RRAZ01000019">
    <property type="protein sequence ID" value="RRH73204.1"/>
    <property type="molecule type" value="Genomic_DNA"/>
</dbReference>
<dbReference type="InterPro" id="IPR003779">
    <property type="entry name" value="CMD-like"/>
</dbReference>
<dbReference type="AlphaFoldDB" id="A0A3P3DHA5"/>
<dbReference type="Proteomes" id="UP000282125">
    <property type="component" value="Unassembled WGS sequence"/>
</dbReference>
<sequence>MLNPLSDPDWPDEIADLREGFAGRLNVYRTMAHHPDLLRAWSSFRNHCVLGTALTPAQSEVVILRCGLRLRSDYEWQHHIIRGRKAGLSDARILSLCGALSGMAAEDAVLAAAVDELFTDSRLTQPLYDRVVALAGQKGLLDVMATVAHYTLLGFILNSFGVPLDEDIAAALRDAPLDGARPADGQ</sequence>
<dbReference type="InterPro" id="IPR029032">
    <property type="entry name" value="AhpD-like"/>
</dbReference>
<comment type="caution">
    <text evidence="2">The sequence shown here is derived from an EMBL/GenBank/DDBJ whole genome shotgun (WGS) entry which is preliminary data.</text>
</comment>
<evidence type="ECO:0000313" key="2">
    <source>
        <dbReference type="EMBL" id="RRH73204.1"/>
    </source>
</evidence>
<gene>
    <name evidence="2" type="ORF">EG244_13370</name>
</gene>
<dbReference type="Gene3D" id="1.20.1290.10">
    <property type="entry name" value="AhpD-like"/>
    <property type="match status" value="1"/>
</dbReference>
<evidence type="ECO:0000313" key="3">
    <source>
        <dbReference type="Proteomes" id="UP000282125"/>
    </source>
</evidence>
<evidence type="ECO:0000259" key="1">
    <source>
        <dbReference type="Pfam" id="PF02627"/>
    </source>
</evidence>
<dbReference type="SUPFAM" id="SSF69118">
    <property type="entry name" value="AhpD-like"/>
    <property type="match status" value="1"/>
</dbReference>
<proteinExistence type="predicted"/>
<organism evidence="2 3">
    <name type="scientific">Falsigemmobacter faecalis</name>
    <dbReference type="NCBI Taxonomy" id="2488730"/>
    <lineage>
        <taxon>Bacteria</taxon>
        <taxon>Pseudomonadati</taxon>
        <taxon>Pseudomonadota</taxon>
        <taxon>Alphaproteobacteria</taxon>
        <taxon>Rhodobacterales</taxon>
        <taxon>Paracoccaceae</taxon>
        <taxon>Falsigemmobacter</taxon>
    </lineage>
</organism>
<dbReference type="PANTHER" id="PTHR34846">
    <property type="entry name" value="4-CARBOXYMUCONOLACTONE DECARBOXYLASE FAMILY PROTEIN (AFU_ORTHOLOGUE AFUA_6G11590)"/>
    <property type="match status" value="1"/>
</dbReference>
<reference evidence="2 3" key="1">
    <citation type="submission" date="2018-11" db="EMBL/GenBank/DDBJ databases">
        <title>Gemmobacter sp. nov., YIM 102744-1 draft genome.</title>
        <authorList>
            <person name="Li G."/>
            <person name="Jiang Y."/>
        </authorList>
    </citation>
    <scope>NUCLEOTIDE SEQUENCE [LARGE SCALE GENOMIC DNA]</scope>
    <source>
        <strain evidence="2 3">YIM 102744-1</strain>
    </source>
</reference>